<keyword evidence="5 11" id="KW-0812">Transmembrane</keyword>
<evidence type="ECO:0000256" key="6">
    <source>
        <dbReference type="ARBA" id="ARBA00023004"/>
    </source>
</evidence>
<comment type="similarity">
    <text evidence="11 12">Belongs to the TonB-dependent receptor family.</text>
</comment>
<gene>
    <name evidence="16" type="ORF">V474_22980</name>
</gene>
<dbReference type="InterPro" id="IPR012910">
    <property type="entry name" value="Plug_dom"/>
</dbReference>
<keyword evidence="3 11" id="KW-1134">Transmembrane beta strand</keyword>
<dbReference type="Gene3D" id="2.40.170.20">
    <property type="entry name" value="TonB-dependent receptor, beta-barrel domain"/>
    <property type="match status" value="1"/>
</dbReference>
<dbReference type="InterPro" id="IPR036942">
    <property type="entry name" value="Beta-barrel_TonB_sf"/>
</dbReference>
<evidence type="ECO:0000256" key="12">
    <source>
        <dbReference type="RuleBase" id="RU003357"/>
    </source>
</evidence>
<dbReference type="InterPro" id="IPR000531">
    <property type="entry name" value="Beta-barrel_TonB"/>
</dbReference>
<dbReference type="AlphaFoldDB" id="A0A0J7XPM0"/>
<evidence type="ECO:0000259" key="14">
    <source>
        <dbReference type="Pfam" id="PF00593"/>
    </source>
</evidence>
<evidence type="ECO:0000313" key="17">
    <source>
        <dbReference type="Proteomes" id="UP000052268"/>
    </source>
</evidence>
<dbReference type="Proteomes" id="UP000052268">
    <property type="component" value="Unassembled WGS sequence"/>
</dbReference>
<evidence type="ECO:0000256" key="9">
    <source>
        <dbReference type="ARBA" id="ARBA00023136"/>
    </source>
</evidence>
<evidence type="ECO:0000256" key="13">
    <source>
        <dbReference type="SAM" id="SignalP"/>
    </source>
</evidence>
<dbReference type="PROSITE" id="PS52016">
    <property type="entry name" value="TONB_DEPENDENT_REC_3"/>
    <property type="match status" value="1"/>
</dbReference>
<evidence type="ECO:0000256" key="10">
    <source>
        <dbReference type="ARBA" id="ARBA00023237"/>
    </source>
</evidence>
<evidence type="ECO:0000256" key="11">
    <source>
        <dbReference type="PROSITE-ProRule" id="PRU01360"/>
    </source>
</evidence>
<name>A0A0J7XPM0_9SPHN</name>
<evidence type="ECO:0000256" key="4">
    <source>
        <dbReference type="ARBA" id="ARBA00022496"/>
    </source>
</evidence>
<dbReference type="EMBL" id="JACU01000007">
    <property type="protein sequence ID" value="KMS53627.1"/>
    <property type="molecule type" value="Genomic_DNA"/>
</dbReference>
<protein>
    <recommendedName>
        <fullName evidence="18">TonB-denpendent receptor</fullName>
    </recommendedName>
</protein>
<dbReference type="SUPFAM" id="SSF56935">
    <property type="entry name" value="Porins"/>
    <property type="match status" value="1"/>
</dbReference>
<feature type="chain" id="PRO_5005291975" description="TonB-denpendent receptor" evidence="13">
    <location>
        <begin position="38"/>
        <end position="830"/>
    </location>
</feature>
<proteinExistence type="inferred from homology"/>
<evidence type="ECO:0000256" key="1">
    <source>
        <dbReference type="ARBA" id="ARBA00004571"/>
    </source>
</evidence>
<evidence type="ECO:0000313" key="16">
    <source>
        <dbReference type="EMBL" id="KMS53627.1"/>
    </source>
</evidence>
<feature type="domain" description="TonB-dependent receptor-like beta-barrel" evidence="14">
    <location>
        <begin position="333"/>
        <end position="796"/>
    </location>
</feature>
<dbReference type="OrthoDB" id="7518525at2"/>
<evidence type="ECO:0000259" key="15">
    <source>
        <dbReference type="Pfam" id="PF07715"/>
    </source>
</evidence>
<dbReference type="PANTHER" id="PTHR32552:SF81">
    <property type="entry name" value="TONB-DEPENDENT OUTER MEMBRANE RECEPTOR"/>
    <property type="match status" value="1"/>
</dbReference>
<keyword evidence="17" id="KW-1185">Reference proteome</keyword>
<evidence type="ECO:0000256" key="2">
    <source>
        <dbReference type="ARBA" id="ARBA00022448"/>
    </source>
</evidence>
<reference evidence="16 17" key="1">
    <citation type="journal article" date="2015" name="G3 (Bethesda)">
        <title>Insights into Ongoing Evolution of the Hexachlorocyclohexane Catabolic Pathway from Comparative Genomics of Ten Sphingomonadaceae Strains.</title>
        <authorList>
            <person name="Pearce S.L."/>
            <person name="Oakeshott J.G."/>
            <person name="Pandey G."/>
        </authorList>
    </citation>
    <scope>NUCLEOTIDE SEQUENCE [LARGE SCALE GENOMIC DNA]</scope>
    <source>
        <strain evidence="16 17">LL02</strain>
    </source>
</reference>
<comment type="subcellular location">
    <subcellularLocation>
        <location evidence="1 11">Cell outer membrane</location>
        <topology evidence="1 11">Multi-pass membrane protein</topology>
    </subcellularLocation>
</comment>
<keyword evidence="10 11" id="KW-0998">Cell outer membrane</keyword>
<keyword evidence="8 12" id="KW-0798">TonB box</keyword>
<dbReference type="GO" id="GO:0009279">
    <property type="term" value="C:cell outer membrane"/>
    <property type="evidence" value="ECO:0007669"/>
    <property type="project" value="UniProtKB-SubCell"/>
</dbReference>
<evidence type="ECO:0000256" key="8">
    <source>
        <dbReference type="ARBA" id="ARBA00023077"/>
    </source>
</evidence>
<dbReference type="Pfam" id="PF00593">
    <property type="entry name" value="TonB_dep_Rec_b-barrel"/>
    <property type="match status" value="1"/>
</dbReference>
<evidence type="ECO:0000256" key="5">
    <source>
        <dbReference type="ARBA" id="ARBA00022692"/>
    </source>
</evidence>
<dbReference type="InterPro" id="IPR039426">
    <property type="entry name" value="TonB-dep_rcpt-like"/>
</dbReference>
<keyword evidence="9 11" id="KW-0472">Membrane</keyword>
<dbReference type="PANTHER" id="PTHR32552">
    <property type="entry name" value="FERRICHROME IRON RECEPTOR-RELATED"/>
    <property type="match status" value="1"/>
</dbReference>
<keyword evidence="2 11" id="KW-0813">Transport</keyword>
<keyword evidence="13" id="KW-0732">Signal</keyword>
<organism evidence="16 17">
    <name type="scientific">Novosphingobium barchaimii LL02</name>
    <dbReference type="NCBI Taxonomy" id="1114963"/>
    <lineage>
        <taxon>Bacteria</taxon>
        <taxon>Pseudomonadati</taxon>
        <taxon>Pseudomonadota</taxon>
        <taxon>Alphaproteobacteria</taxon>
        <taxon>Sphingomonadales</taxon>
        <taxon>Sphingomonadaceae</taxon>
        <taxon>Novosphingobium</taxon>
    </lineage>
</organism>
<keyword evidence="4" id="KW-0410">Iron transport</keyword>
<dbReference type="PATRIC" id="fig|1114963.3.peg.3435"/>
<evidence type="ECO:0008006" key="18">
    <source>
        <dbReference type="Google" id="ProtNLM"/>
    </source>
</evidence>
<evidence type="ECO:0000256" key="3">
    <source>
        <dbReference type="ARBA" id="ARBA00022452"/>
    </source>
</evidence>
<dbReference type="RefSeq" id="WP_059152508.1">
    <property type="nucleotide sequence ID" value="NZ_KQ130455.1"/>
</dbReference>
<comment type="caution">
    <text evidence="16">The sequence shown here is derived from an EMBL/GenBank/DDBJ whole genome shotgun (WGS) entry which is preliminary data.</text>
</comment>
<dbReference type="Pfam" id="PF07715">
    <property type="entry name" value="Plug"/>
    <property type="match status" value="1"/>
</dbReference>
<evidence type="ECO:0000256" key="7">
    <source>
        <dbReference type="ARBA" id="ARBA00023065"/>
    </source>
</evidence>
<feature type="signal peptide" evidence="13">
    <location>
        <begin position="1"/>
        <end position="37"/>
    </location>
</feature>
<feature type="domain" description="TonB-dependent receptor plug" evidence="15">
    <location>
        <begin position="66"/>
        <end position="174"/>
    </location>
</feature>
<keyword evidence="6" id="KW-0408">Iron</keyword>
<keyword evidence="7" id="KW-0406">Ion transport</keyword>
<accession>A0A0J7XPM0</accession>
<dbReference type="GO" id="GO:0006826">
    <property type="term" value="P:iron ion transport"/>
    <property type="evidence" value="ECO:0007669"/>
    <property type="project" value="UniProtKB-KW"/>
</dbReference>
<sequence length="830" mass="87787">MTSFIGATKRDHAIRRTLKGAVSGAVLALVLGGSAYAQTAVQGTDEPQGGITDIVVTAQKRAQNMQDVPVAISALSSDQLTANRITVASDLSAVVPNLTVRTQVGGSSLPVYSMRGLVALGSAQGADRGIAVYIDGVYLGAAVGSQFELAEIERIEVLRGPQGTLFGRNSTGGAIHYITPEPPADFGVRVTGTVGNYDQRRFVGRVNTGQFGPFSATLSYTHSEREGDIRNLGGGTVWDLTGANGGKAAKFTSPDRLGGSNTDAFRAALKMDVNDDLTLLYRFDYTDSRYTAPALGLTYVTPIVRAIFAAQANQALLTPITDKRPDAVNNAATVPSHNKAWGHSLTATYKASSELSFKNILAYRKLTISAPLADISGGGGIFNTGAPIFSQLAPVGFSAALGASTVGAPIIGTIASAEGQDKQWSDEFQANLDTDFVTVTAGGLYYSQTPSRGNWGEETGLGRLRSGAFRVYPGYAVPYAGQLAGTGGRITTVKIRSYAFFAQGEFHLTPQLDLVGGLRYTNDRKDGTDNTALSGTSALVTTIRYRDSRITYNLGANYKINNDVLVYGKYSTGYISGGSLGGVVYNPETAKSLEGGIKADWFDRVLRTNLAVFSVKYGNLQFPTNGTALGLSSALTSLLTNAGEARANGFELETILAPVHGLTLSAGAGFTDFKYTSLRPLVTLGQADFLVQYRPKWTLNAAAQYVTEPVAGDARLNMRLDANYRSRSSGLGGVPATFSVPTGTPALTPSQIAAEQAVYKAAAVIPAYWLVNGRIALEGFKLGGSKVTAALWGKNLFNYRGLNFVGSNTFVIAADYERARTYGIDLTVDF</sequence>